<gene>
    <name evidence="3" type="ORF">AACH06_12380</name>
</gene>
<keyword evidence="3" id="KW-0548">Nucleotidyltransferase</keyword>
<accession>A0ABU9BNR8</accession>
<dbReference type="PROSITE" id="PS50887">
    <property type="entry name" value="GGDEF"/>
    <property type="match status" value="1"/>
</dbReference>
<dbReference type="InterPro" id="IPR000014">
    <property type="entry name" value="PAS"/>
</dbReference>
<organism evidence="3 4">
    <name type="scientific">Ideonella lacteola</name>
    <dbReference type="NCBI Taxonomy" id="2984193"/>
    <lineage>
        <taxon>Bacteria</taxon>
        <taxon>Pseudomonadati</taxon>
        <taxon>Pseudomonadota</taxon>
        <taxon>Betaproteobacteria</taxon>
        <taxon>Burkholderiales</taxon>
        <taxon>Sphaerotilaceae</taxon>
        <taxon>Ideonella</taxon>
    </lineage>
</organism>
<keyword evidence="4" id="KW-1185">Reference proteome</keyword>
<dbReference type="PROSITE" id="PS50112">
    <property type="entry name" value="PAS"/>
    <property type="match status" value="1"/>
</dbReference>
<dbReference type="RefSeq" id="WP_341426004.1">
    <property type="nucleotide sequence ID" value="NZ_JBBUTG010000006.1"/>
</dbReference>
<dbReference type="Pfam" id="PF00989">
    <property type="entry name" value="PAS"/>
    <property type="match status" value="1"/>
</dbReference>
<dbReference type="Proteomes" id="UP001371218">
    <property type="component" value="Unassembled WGS sequence"/>
</dbReference>
<dbReference type="InterPro" id="IPR052155">
    <property type="entry name" value="Biofilm_reg_signaling"/>
</dbReference>
<evidence type="ECO:0000259" key="1">
    <source>
        <dbReference type="PROSITE" id="PS50112"/>
    </source>
</evidence>
<dbReference type="SMART" id="SM00091">
    <property type="entry name" value="PAS"/>
    <property type="match status" value="1"/>
</dbReference>
<evidence type="ECO:0000313" key="4">
    <source>
        <dbReference type="Proteomes" id="UP001371218"/>
    </source>
</evidence>
<dbReference type="GO" id="GO:0052621">
    <property type="term" value="F:diguanylate cyclase activity"/>
    <property type="evidence" value="ECO:0007669"/>
    <property type="project" value="UniProtKB-EC"/>
</dbReference>
<dbReference type="PANTHER" id="PTHR44757:SF2">
    <property type="entry name" value="BIOFILM ARCHITECTURE MAINTENANCE PROTEIN MBAA"/>
    <property type="match status" value="1"/>
</dbReference>
<proteinExistence type="predicted"/>
<dbReference type="EMBL" id="JBBUTG010000006">
    <property type="protein sequence ID" value="MEK8031616.1"/>
    <property type="molecule type" value="Genomic_DNA"/>
</dbReference>
<dbReference type="SUPFAM" id="SSF55073">
    <property type="entry name" value="Nucleotide cyclase"/>
    <property type="match status" value="1"/>
</dbReference>
<dbReference type="SUPFAM" id="SSF55785">
    <property type="entry name" value="PYP-like sensor domain (PAS domain)"/>
    <property type="match status" value="1"/>
</dbReference>
<dbReference type="CDD" id="cd00130">
    <property type="entry name" value="PAS"/>
    <property type="match status" value="1"/>
</dbReference>
<name>A0ABU9BNR8_9BURK</name>
<comment type="caution">
    <text evidence="3">The sequence shown here is derived from an EMBL/GenBank/DDBJ whole genome shotgun (WGS) entry which is preliminary data.</text>
</comment>
<dbReference type="Pfam" id="PF00990">
    <property type="entry name" value="GGDEF"/>
    <property type="match status" value="1"/>
</dbReference>
<dbReference type="EC" id="2.7.7.65" evidence="3"/>
<dbReference type="PANTHER" id="PTHR44757">
    <property type="entry name" value="DIGUANYLATE CYCLASE DGCP"/>
    <property type="match status" value="1"/>
</dbReference>
<feature type="domain" description="GGDEF" evidence="2">
    <location>
        <begin position="187"/>
        <end position="320"/>
    </location>
</feature>
<dbReference type="InterPro" id="IPR029787">
    <property type="entry name" value="Nucleotide_cyclase"/>
</dbReference>
<dbReference type="CDD" id="cd01949">
    <property type="entry name" value="GGDEF"/>
    <property type="match status" value="1"/>
</dbReference>
<dbReference type="Gene3D" id="3.30.70.270">
    <property type="match status" value="1"/>
</dbReference>
<evidence type="ECO:0000313" key="3">
    <source>
        <dbReference type="EMBL" id="MEK8031616.1"/>
    </source>
</evidence>
<dbReference type="NCBIfam" id="TIGR00254">
    <property type="entry name" value="GGDEF"/>
    <property type="match status" value="1"/>
</dbReference>
<dbReference type="InterPro" id="IPR043128">
    <property type="entry name" value="Rev_trsase/Diguanyl_cyclase"/>
</dbReference>
<feature type="domain" description="PAS" evidence="1">
    <location>
        <begin position="22"/>
        <end position="88"/>
    </location>
</feature>
<dbReference type="SMART" id="SM00267">
    <property type="entry name" value="GGDEF"/>
    <property type="match status" value="1"/>
</dbReference>
<reference evidence="3 4" key="1">
    <citation type="submission" date="2024-04" db="EMBL/GenBank/DDBJ databases">
        <title>Novel species of the genus Ideonella isolated from streams.</title>
        <authorList>
            <person name="Lu H."/>
        </authorList>
    </citation>
    <scope>NUCLEOTIDE SEQUENCE [LARGE SCALE GENOMIC DNA]</scope>
    <source>
        <strain evidence="3 4">DXS29W</strain>
    </source>
</reference>
<evidence type="ECO:0000259" key="2">
    <source>
        <dbReference type="PROSITE" id="PS50887"/>
    </source>
</evidence>
<dbReference type="InterPro" id="IPR013767">
    <property type="entry name" value="PAS_fold"/>
</dbReference>
<protein>
    <submittedName>
        <fullName evidence="3">Diguanylate cyclase</fullName>
        <ecNumber evidence="3">2.7.7.65</ecNumber>
    </submittedName>
</protein>
<dbReference type="InterPro" id="IPR035965">
    <property type="entry name" value="PAS-like_dom_sf"/>
</dbReference>
<dbReference type="InterPro" id="IPR000160">
    <property type="entry name" value="GGDEF_dom"/>
</dbReference>
<keyword evidence="3" id="KW-0808">Transferase</keyword>
<dbReference type="Gene3D" id="3.30.450.20">
    <property type="entry name" value="PAS domain"/>
    <property type="match status" value="1"/>
</dbReference>
<sequence>MNRTALIDPQSLTWLELGEAQRLLIQQFPRLAFGLDLDGRVLWINPAGERALGFEPGELKDKPLIGTVLRREEIEARAAMLARELDARVPADASVFSARLRRGLVDEHAWVLRTKDGEPRTVNLSLGTLRAASGSVVGLLAVECEGQLPPDAPLALTHHDSLTGLPTRAVLQDRAEMAMQRAARAQTKVGVLLVELHGFEQLCEQHGASIGDDLLRATAGRLHFELRKTDSAARMPGGQFVAMLVDLHQVDEAERVAHKIAAALSNPVNTGVEVIKPRCRVGVAVYPDHGDQLLPLMEAANQALRTTDGQSELSVAVAAPVSR</sequence>